<gene>
    <name evidence="14" type="ORF">SAMN05216236_12021</name>
</gene>
<keyword evidence="3" id="KW-1003">Cell membrane</keyword>
<organism evidence="14 15">
    <name type="scientific">Sedimentitalea nanhaiensis</name>
    <dbReference type="NCBI Taxonomy" id="999627"/>
    <lineage>
        <taxon>Bacteria</taxon>
        <taxon>Pseudomonadati</taxon>
        <taxon>Pseudomonadota</taxon>
        <taxon>Alphaproteobacteria</taxon>
        <taxon>Rhodobacterales</taxon>
        <taxon>Paracoccaceae</taxon>
        <taxon>Sedimentitalea</taxon>
    </lineage>
</organism>
<evidence type="ECO:0000256" key="8">
    <source>
        <dbReference type="ARBA" id="ARBA00022989"/>
    </source>
</evidence>
<reference evidence="14 15" key="1">
    <citation type="submission" date="2016-10" db="EMBL/GenBank/DDBJ databases">
        <authorList>
            <person name="de Groot N.N."/>
        </authorList>
    </citation>
    <scope>NUCLEOTIDE SEQUENCE [LARGE SCALE GENOMIC DNA]</scope>
    <source>
        <strain evidence="14 15">CGMCC 1.10959</strain>
    </source>
</reference>
<dbReference type="InterPro" id="IPR009056">
    <property type="entry name" value="Cyt_c-like_dom"/>
</dbReference>
<dbReference type="eggNOG" id="COG3474">
    <property type="taxonomic scope" value="Bacteria"/>
</dbReference>
<dbReference type="EMBL" id="FPAW01000020">
    <property type="protein sequence ID" value="SFU03268.1"/>
    <property type="molecule type" value="Genomic_DNA"/>
</dbReference>
<dbReference type="OrthoDB" id="9805828at2"/>
<keyword evidence="15" id="KW-1185">Reference proteome</keyword>
<dbReference type="InterPro" id="IPR036909">
    <property type="entry name" value="Cyt_c-like_dom_sf"/>
</dbReference>
<feature type="region of interest" description="Disordered" evidence="12">
    <location>
        <begin position="193"/>
        <end position="213"/>
    </location>
</feature>
<keyword evidence="7" id="KW-0249">Electron transport</keyword>
<dbReference type="GO" id="GO:0046872">
    <property type="term" value="F:metal ion binding"/>
    <property type="evidence" value="ECO:0007669"/>
    <property type="project" value="UniProtKB-KW"/>
</dbReference>
<feature type="domain" description="Cytochrome c" evidence="13">
    <location>
        <begin position="251"/>
        <end position="350"/>
    </location>
</feature>
<evidence type="ECO:0000256" key="5">
    <source>
        <dbReference type="ARBA" id="ARBA00022692"/>
    </source>
</evidence>
<dbReference type="FunFam" id="1.10.760.10:FF:000026">
    <property type="entry name" value="Cytochrome C, membrane-bound"/>
    <property type="match status" value="2"/>
</dbReference>
<evidence type="ECO:0000256" key="12">
    <source>
        <dbReference type="SAM" id="MobiDB-lite"/>
    </source>
</evidence>
<dbReference type="Pfam" id="PF00034">
    <property type="entry name" value="Cytochrom_C"/>
    <property type="match status" value="2"/>
</dbReference>
<dbReference type="SUPFAM" id="SSF46626">
    <property type="entry name" value="Cytochrome c"/>
    <property type="match status" value="2"/>
</dbReference>
<keyword evidence="4 11" id="KW-0349">Heme</keyword>
<feature type="compositionally biased region" description="Acidic residues" evidence="12">
    <location>
        <begin position="194"/>
        <end position="206"/>
    </location>
</feature>
<feature type="domain" description="Cytochrome c" evidence="13">
    <location>
        <begin position="66"/>
        <end position="165"/>
    </location>
</feature>
<evidence type="ECO:0000256" key="1">
    <source>
        <dbReference type="ARBA" id="ARBA00004162"/>
    </source>
</evidence>
<evidence type="ECO:0000259" key="13">
    <source>
        <dbReference type="PROSITE" id="PS51007"/>
    </source>
</evidence>
<dbReference type="PRINTS" id="PR00604">
    <property type="entry name" value="CYTCHRMECIAB"/>
</dbReference>
<evidence type="ECO:0000313" key="14">
    <source>
        <dbReference type="EMBL" id="SFU03268.1"/>
    </source>
</evidence>
<evidence type="ECO:0000256" key="3">
    <source>
        <dbReference type="ARBA" id="ARBA00022475"/>
    </source>
</evidence>
<dbReference type="GO" id="GO:0009055">
    <property type="term" value="F:electron transfer activity"/>
    <property type="evidence" value="ECO:0007669"/>
    <property type="project" value="InterPro"/>
</dbReference>
<keyword evidence="2" id="KW-0813">Transport</keyword>
<evidence type="ECO:0000256" key="4">
    <source>
        <dbReference type="ARBA" id="ARBA00022617"/>
    </source>
</evidence>
<proteinExistence type="predicted"/>
<keyword evidence="10" id="KW-0472">Membrane</keyword>
<keyword evidence="9 11" id="KW-0408">Iron</keyword>
<evidence type="ECO:0000256" key="2">
    <source>
        <dbReference type="ARBA" id="ARBA00022448"/>
    </source>
</evidence>
<comment type="subcellular location">
    <subcellularLocation>
        <location evidence="1">Cell membrane</location>
        <topology evidence="1">Single-pass membrane protein</topology>
    </subcellularLocation>
</comment>
<evidence type="ECO:0000256" key="7">
    <source>
        <dbReference type="ARBA" id="ARBA00022982"/>
    </source>
</evidence>
<keyword evidence="6 11" id="KW-0479">Metal-binding</keyword>
<dbReference type="GO" id="GO:0005886">
    <property type="term" value="C:plasma membrane"/>
    <property type="evidence" value="ECO:0007669"/>
    <property type="project" value="UniProtKB-SubCell"/>
</dbReference>
<evidence type="ECO:0000256" key="11">
    <source>
        <dbReference type="PROSITE-ProRule" id="PRU00433"/>
    </source>
</evidence>
<dbReference type="InterPro" id="IPR002327">
    <property type="entry name" value="Cyt_c_1A/1B"/>
</dbReference>
<keyword evidence="5" id="KW-0812">Transmembrane</keyword>
<keyword evidence="8" id="KW-1133">Transmembrane helix</keyword>
<evidence type="ECO:0000256" key="6">
    <source>
        <dbReference type="ARBA" id="ARBA00022723"/>
    </source>
</evidence>
<accession>A0A1I7CV27</accession>
<dbReference type="PROSITE" id="PS51007">
    <property type="entry name" value="CYTC"/>
    <property type="match status" value="2"/>
</dbReference>
<dbReference type="GO" id="GO:0020037">
    <property type="term" value="F:heme binding"/>
    <property type="evidence" value="ECO:0007669"/>
    <property type="project" value="InterPro"/>
</dbReference>
<sequence length="351" mass="36405">MDTMTFTKAAAGVLGAFLVFLLGKWAAQELYYMDSHGEAAYVIETESDESTEEVAEVSFAEMMASADADKGEKVFKKCSACHKLEKGANSTGPYLYGVVGRAVGAADGFGYSDAIAGLGGDWTPERLNEFLTKPGAYASGTTMSFAGLKKDSDRVNLIAFLNGNSDAPYVIEAAAEVEAADGAAPEEAAAAEVASEEAAETAEDSSDTASAEEAGAAAEVANVDAEAAAEAPAEEAAPAAAEAIETVAVAGDIEAGAKVFKKCAACHKLEEGKNVVGPYLYGVVGRPVAAAEGFKYTDAMKEVGGEWTPDRLAEFLTKPRDFAPGTSMSFAGLRKEDDRTNVIAYLQSIAN</sequence>
<dbReference type="Proteomes" id="UP000182466">
    <property type="component" value="Unassembled WGS sequence"/>
</dbReference>
<dbReference type="AlphaFoldDB" id="A0A1I7CV27"/>
<dbReference type="PANTHER" id="PTHR11961">
    <property type="entry name" value="CYTOCHROME C"/>
    <property type="match status" value="1"/>
</dbReference>
<evidence type="ECO:0000256" key="10">
    <source>
        <dbReference type="ARBA" id="ARBA00023136"/>
    </source>
</evidence>
<dbReference type="Gene3D" id="1.10.760.10">
    <property type="entry name" value="Cytochrome c-like domain"/>
    <property type="match status" value="2"/>
</dbReference>
<evidence type="ECO:0000313" key="15">
    <source>
        <dbReference type="Proteomes" id="UP000182466"/>
    </source>
</evidence>
<dbReference type="STRING" id="999627.SAMN05216236_12021"/>
<protein>
    <submittedName>
        <fullName evidence="14">Cytochrome c2</fullName>
    </submittedName>
</protein>
<evidence type="ECO:0000256" key="9">
    <source>
        <dbReference type="ARBA" id="ARBA00023004"/>
    </source>
</evidence>
<name>A0A1I7CV27_9RHOB</name>